<keyword evidence="4" id="KW-1185">Reference proteome</keyword>
<organism evidence="3 4">
    <name type="scientific">Hermetia illucens</name>
    <name type="common">Black soldier fly</name>
    <dbReference type="NCBI Taxonomy" id="343691"/>
    <lineage>
        <taxon>Eukaryota</taxon>
        <taxon>Metazoa</taxon>
        <taxon>Ecdysozoa</taxon>
        <taxon>Arthropoda</taxon>
        <taxon>Hexapoda</taxon>
        <taxon>Insecta</taxon>
        <taxon>Pterygota</taxon>
        <taxon>Neoptera</taxon>
        <taxon>Endopterygota</taxon>
        <taxon>Diptera</taxon>
        <taxon>Brachycera</taxon>
        <taxon>Stratiomyomorpha</taxon>
        <taxon>Stratiomyidae</taxon>
        <taxon>Hermetiinae</taxon>
        <taxon>Hermetia</taxon>
    </lineage>
</organism>
<evidence type="ECO:0000256" key="1">
    <source>
        <dbReference type="SAM" id="MobiDB-lite"/>
    </source>
</evidence>
<gene>
    <name evidence="3" type="ORF">HERILL_LOCUS6002</name>
</gene>
<evidence type="ECO:0000313" key="4">
    <source>
        <dbReference type="Proteomes" id="UP000594454"/>
    </source>
</evidence>
<evidence type="ECO:0000313" key="3">
    <source>
        <dbReference type="EMBL" id="CAD7083009.1"/>
    </source>
</evidence>
<protein>
    <recommendedName>
        <fullName evidence="2">Retrotransposon gag domain-containing protein</fullName>
    </recommendedName>
</protein>
<proteinExistence type="predicted"/>
<reference evidence="3 4" key="1">
    <citation type="submission" date="2020-11" db="EMBL/GenBank/DDBJ databases">
        <authorList>
            <person name="Wallbank WR R."/>
            <person name="Pardo Diaz C."/>
            <person name="Kozak K."/>
            <person name="Martin S."/>
            <person name="Jiggins C."/>
            <person name="Moest M."/>
            <person name="Warren A I."/>
            <person name="Generalovic N T."/>
            <person name="Byers J.R.P. K."/>
            <person name="Montejo-Kovacevich G."/>
            <person name="Yen C E."/>
        </authorList>
    </citation>
    <scope>NUCLEOTIDE SEQUENCE [LARGE SCALE GENOMIC DNA]</scope>
</reference>
<dbReference type="AlphaFoldDB" id="A0A7R8YUQ4"/>
<feature type="domain" description="Retrotransposon gag" evidence="2">
    <location>
        <begin position="167"/>
        <end position="248"/>
    </location>
</feature>
<feature type="compositionally biased region" description="Polar residues" evidence="1">
    <location>
        <begin position="295"/>
        <end position="305"/>
    </location>
</feature>
<dbReference type="InParanoid" id="A0A7R8YUQ4"/>
<sequence>MKYGVKRGKLKTKLSVDEIFEDRYRETLLIKLDRKYVTFDLFRNFVLKQSKEKRKGKFVDNSDSDSGLSDTIACESELIPGLEDFMLDQNTSSEMATSSTETVGYNVSLNDLKNCISVFEGNANDAFIYACEEAMSLAQGALQTLLFKYICRQLRDNAQTIMLNEECGKWDALKAKLKQVYAESHSMLHLQQELFSFKQYNSKPVVQYHQRLLGLHRRILTSCSDSSKRVENAFLEEQVPTVFINGLKQERHCRNKKFEHKKFDNNKNPDNIQKNCHDSENKSGHRKTFNRKENGGNNYMPTQSQNNEYRVNSLDIEESPYLFLNFERRFLKLLIGTGSPLNVIAAKFVFEHQVDKSEFTNYKCINAVDGTTFGSTVVSLSYGNNEFRIRFQLGENLLVSGLQEGNLSAADMLVEIDNNCEIPILILNKDNNETKLNTDDLIICNTRQEELNVKEIKVKIRNDHMNSEEKESIWEILREYACLFNQIEPDQLTKAAEHTIDTIPGTNLYIQKFIDSQKIHEQEVKGQLDDLIKNKTIKGQNKTITVPYGLYQKKQTRVEKQNGEWLSITGRLDYSSFRPAFYIPLSSNQNN</sequence>
<evidence type="ECO:0000259" key="2">
    <source>
        <dbReference type="Pfam" id="PF03732"/>
    </source>
</evidence>
<dbReference type="Pfam" id="PF03732">
    <property type="entry name" value="Retrotrans_gag"/>
    <property type="match status" value="1"/>
</dbReference>
<dbReference type="Proteomes" id="UP000594454">
    <property type="component" value="Chromosome 2"/>
</dbReference>
<name>A0A7R8YUQ4_HERIL</name>
<accession>A0A7R8YUQ4</accession>
<dbReference type="InterPro" id="IPR005162">
    <property type="entry name" value="Retrotrans_gag_dom"/>
</dbReference>
<feature type="region of interest" description="Disordered" evidence="1">
    <location>
        <begin position="261"/>
        <end position="305"/>
    </location>
</feature>
<dbReference type="EMBL" id="LR899010">
    <property type="protein sequence ID" value="CAD7083009.1"/>
    <property type="molecule type" value="Genomic_DNA"/>
</dbReference>